<reference evidence="1 2" key="1">
    <citation type="submission" date="2020-08" db="EMBL/GenBank/DDBJ databases">
        <title>Functional genomics of gut bacteria from endangered species of beetles.</title>
        <authorList>
            <person name="Carlos-Shanley C."/>
        </authorList>
    </citation>
    <scope>NUCLEOTIDE SEQUENCE [LARGE SCALE GENOMIC DNA]</scope>
    <source>
        <strain evidence="1 2">S00142</strain>
    </source>
</reference>
<protein>
    <submittedName>
        <fullName evidence="1">Uncharacterized protein</fullName>
    </submittedName>
</protein>
<evidence type="ECO:0000313" key="2">
    <source>
        <dbReference type="Proteomes" id="UP000561681"/>
    </source>
</evidence>
<dbReference type="EMBL" id="JACHLD010000009">
    <property type="protein sequence ID" value="MBB4804381.1"/>
    <property type="molecule type" value="Genomic_DNA"/>
</dbReference>
<name>A0A7W7J179_9FLAO</name>
<proteinExistence type="predicted"/>
<dbReference type="Proteomes" id="UP000561681">
    <property type="component" value="Unassembled WGS sequence"/>
</dbReference>
<accession>A0A7W7J179</accession>
<keyword evidence="2" id="KW-1185">Reference proteome</keyword>
<organism evidence="1 2">
    <name type="scientific">Flavobacterium nitrogenifigens</name>
    <dbReference type="NCBI Taxonomy" id="1617283"/>
    <lineage>
        <taxon>Bacteria</taxon>
        <taxon>Pseudomonadati</taxon>
        <taxon>Bacteroidota</taxon>
        <taxon>Flavobacteriia</taxon>
        <taxon>Flavobacteriales</taxon>
        <taxon>Flavobacteriaceae</taxon>
        <taxon>Flavobacterium</taxon>
    </lineage>
</organism>
<dbReference type="AlphaFoldDB" id="A0A7W7J179"/>
<gene>
    <name evidence="1" type="ORF">HNP37_004468</name>
</gene>
<evidence type="ECO:0000313" key="1">
    <source>
        <dbReference type="EMBL" id="MBB4804381.1"/>
    </source>
</evidence>
<comment type="caution">
    <text evidence="1">The sequence shown here is derived from an EMBL/GenBank/DDBJ whole genome shotgun (WGS) entry which is preliminary data.</text>
</comment>
<dbReference type="RefSeq" id="WP_184167457.1">
    <property type="nucleotide sequence ID" value="NZ_JACHLD010000009.1"/>
</dbReference>
<sequence>MTIHQHTEITGILQQYQIKFINDNILQIESDQNLSIIPSEEIIKILGLRQDNGHQIFIEKLSEIENEWLNIFLKYEKYYDVYNNIGEINLDSFFNLLHEIIDGLK</sequence>